<dbReference type="GO" id="GO:0005829">
    <property type="term" value="C:cytosol"/>
    <property type="evidence" value="ECO:0007669"/>
    <property type="project" value="TreeGrafter"/>
</dbReference>
<evidence type="ECO:0000256" key="1">
    <source>
        <dbReference type="ARBA" id="ARBA00007274"/>
    </source>
</evidence>
<dbReference type="Pfam" id="PF00132">
    <property type="entry name" value="Hexapep"/>
    <property type="match status" value="1"/>
</dbReference>
<gene>
    <name evidence="4" type="ORF">SAMN04487968_1054</name>
</gene>
<dbReference type="PROSITE" id="PS00101">
    <property type="entry name" value="HEXAPEP_TRANSFERASES"/>
    <property type="match status" value="1"/>
</dbReference>
<evidence type="ECO:0000313" key="5">
    <source>
        <dbReference type="Proteomes" id="UP000198832"/>
    </source>
</evidence>
<evidence type="ECO:0000256" key="3">
    <source>
        <dbReference type="ARBA" id="ARBA00022737"/>
    </source>
</evidence>
<proteinExistence type="inferred from homology"/>
<dbReference type="EMBL" id="FOLB01000005">
    <property type="protein sequence ID" value="SFC27128.1"/>
    <property type="molecule type" value="Genomic_DNA"/>
</dbReference>
<dbReference type="InterPro" id="IPR001451">
    <property type="entry name" value="Hexapep"/>
</dbReference>
<keyword evidence="5" id="KW-1185">Reference proteome</keyword>
<sequence length="191" mass="21040">MSPLAAQPLRHVRNRLSSYSRGYRLFGAFLVGRVPNHAFRLWWYRNVLGMRIGAHTSFHWRATFYQPDGVRIGAHTIIGNDCFLDGRRTLVIGDNVNIGGHVQIFTLEHNPDAHDFAVQGGPVVIGDRAYVATRATILPGVTIGEGAVVAAGAVVTKDVAPYAIVGGVPAKFLRERSRDLDYVLDFHLPLQ</sequence>
<comment type="similarity">
    <text evidence="1">Belongs to the transferase hexapeptide repeat family.</text>
</comment>
<dbReference type="SUPFAM" id="SSF51161">
    <property type="entry name" value="Trimeric LpxA-like enzymes"/>
    <property type="match status" value="1"/>
</dbReference>
<dbReference type="InterPro" id="IPR051159">
    <property type="entry name" value="Hexapeptide_acetyltransf"/>
</dbReference>
<dbReference type="GO" id="GO:0008374">
    <property type="term" value="F:O-acyltransferase activity"/>
    <property type="evidence" value="ECO:0007669"/>
    <property type="project" value="TreeGrafter"/>
</dbReference>
<dbReference type="AlphaFoldDB" id="A0A1I1HYU3"/>
<organism evidence="4 5">
    <name type="scientific">Nocardioides terrae</name>
    <dbReference type="NCBI Taxonomy" id="574651"/>
    <lineage>
        <taxon>Bacteria</taxon>
        <taxon>Bacillati</taxon>
        <taxon>Actinomycetota</taxon>
        <taxon>Actinomycetes</taxon>
        <taxon>Propionibacteriales</taxon>
        <taxon>Nocardioidaceae</taxon>
        <taxon>Nocardioides</taxon>
    </lineage>
</organism>
<dbReference type="STRING" id="574651.SAMN04487968_1054"/>
<dbReference type="InterPro" id="IPR018357">
    <property type="entry name" value="Hexapep_transf_CS"/>
</dbReference>
<dbReference type="Proteomes" id="UP000198832">
    <property type="component" value="Unassembled WGS sequence"/>
</dbReference>
<name>A0A1I1HYU3_9ACTN</name>
<dbReference type="Gene3D" id="2.160.10.10">
    <property type="entry name" value="Hexapeptide repeat proteins"/>
    <property type="match status" value="1"/>
</dbReference>
<reference evidence="4 5" key="1">
    <citation type="submission" date="2016-10" db="EMBL/GenBank/DDBJ databases">
        <authorList>
            <person name="de Groot N.N."/>
        </authorList>
    </citation>
    <scope>NUCLEOTIDE SEQUENCE [LARGE SCALE GENOMIC DNA]</scope>
    <source>
        <strain evidence="4 5">CGMCC 1.7056</strain>
    </source>
</reference>
<dbReference type="InterPro" id="IPR011004">
    <property type="entry name" value="Trimer_LpxA-like_sf"/>
</dbReference>
<protein>
    <submittedName>
        <fullName evidence="4">Maltose O-acetyltransferase</fullName>
    </submittedName>
</protein>
<evidence type="ECO:0000313" key="4">
    <source>
        <dbReference type="EMBL" id="SFC27128.1"/>
    </source>
</evidence>
<dbReference type="CDD" id="cd04647">
    <property type="entry name" value="LbH_MAT_like"/>
    <property type="match status" value="1"/>
</dbReference>
<accession>A0A1I1HYU3</accession>
<dbReference type="PANTHER" id="PTHR23416">
    <property type="entry name" value="SIALIC ACID SYNTHASE-RELATED"/>
    <property type="match status" value="1"/>
</dbReference>
<dbReference type="PANTHER" id="PTHR23416:SF23">
    <property type="entry name" value="ACETYLTRANSFERASE C18B11.09C-RELATED"/>
    <property type="match status" value="1"/>
</dbReference>
<keyword evidence="3" id="KW-0677">Repeat</keyword>
<keyword evidence="2 4" id="KW-0808">Transferase</keyword>
<evidence type="ECO:0000256" key="2">
    <source>
        <dbReference type="ARBA" id="ARBA00022679"/>
    </source>
</evidence>